<name>A6YFQ2_9MICC</name>
<feature type="compositionally biased region" description="Basic residues" evidence="1">
    <location>
        <begin position="87"/>
        <end position="101"/>
    </location>
</feature>
<accession>A6YFQ2</accession>
<proteinExistence type="predicted"/>
<organism evidence="2">
    <name type="scientific">Arthrobacter sp. Chr15</name>
    <dbReference type="NCBI Taxonomy" id="447032"/>
    <lineage>
        <taxon>Bacteria</taxon>
        <taxon>Bacillati</taxon>
        <taxon>Actinomycetota</taxon>
        <taxon>Actinomycetes</taxon>
        <taxon>Micrococcales</taxon>
        <taxon>Micrococcaceae</taxon>
        <taxon>Arthrobacter</taxon>
    </lineage>
</organism>
<sequence length="124" mass="13554">MISVGIRNWIGRGRRPATAASYPVAAAASVERKSLTPEQLADLDAARAELLQLAAPGRGKESQRVPSGREPLGRMIPRRYGPSPRSSGRRTAKRTPGRRTTGRPDRAGRSHKSRWTSCAQWGQL</sequence>
<feature type="region of interest" description="Disordered" evidence="1">
    <location>
        <begin position="54"/>
        <end position="124"/>
    </location>
</feature>
<feature type="compositionally biased region" description="Polar residues" evidence="1">
    <location>
        <begin position="115"/>
        <end position="124"/>
    </location>
</feature>
<reference evidence="2" key="1">
    <citation type="journal article" date="2008" name="Plasmid">
        <title>Comparative analysis of eight Arthrobacter plasmids.</title>
        <authorList>
            <person name="Jerke K."/>
            <person name="Nakatsu C.H."/>
            <person name="Beasley F."/>
            <person name="Konopka A."/>
        </authorList>
    </citation>
    <scope>NUCLEOTIDE SEQUENCE</scope>
    <source>
        <strain evidence="2">Chr15</strain>
        <plasmid evidence="2">pChr15</plasmid>
    </source>
</reference>
<evidence type="ECO:0000256" key="1">
    <source>
        <dbReference type="SAM" id="MobiDB-lite"/>
    </source>
</evidence>
<dbReference type="EMBL" id="EF495212">
    <property type="protein sequence ID" value="ABR67063.1"/>
    <property type="molecule type" value="Genomic_DNA"/>
</dbReference>
<dbReference type="AlphaFoldDB" id="A6YFQ2"/>
<protein>
    <submittedName>
        <fullName evidence="2">Uncharacterized protein</fullName>
    </submittedName>
</protein>
<keyword evidence="2" id="KW-0614">Plasmid</keyword>
<geneLocation type="plasmid" evidence="2">
    <name>pChr15</name>
</geneLocation>
<evidence type="ECO:0000313" key="2">
    <source>
        <dbReference type="EMBL" id="ABR67063.1"/>
    </source>
</evidence>